<dbReference type="Gene3D" id="1.10.560.10">
    <property type="entry name" value="GroEL-like equatorial domain"/>
    <property type="match status" value="1"/>
</dbReference>
<protein>
    <submittedName>
        <fullName evidence="2">Uncharacterized protein</fullName>
    </submittedName>
</protein>
<dbReference type="InterPro" id="IPR027413">
    <property type="entry name" value="GROEL-like_equatorial_sf"/>
</dbReference>
<dbReference type="SUPFAM" id="SSF48592">
    <property type="entry name" value="GroEL equatorial domain-like"/>
    <property type="match status" value="1"/>
</dbReference>
<accession>A0ABR2C394</accession>
<proteinExistence type="predicted"/>
<dbReference type="EMBL" id="JBBPBM010000068">
    <property type="protein sequence ID" value="KAK8513843.1"/>
    <property type="molecule type" value="Genomic_DNA"/>
</dbReference>
<comment type="caution">
    <text evidence="2">The sequence shown here is derived from an EMBL/GenBank/DDBJ whole genome shotgun (WGS) entry which is preliminary data.</text>
</comment>
<feature type="compositionally biased region" description="Acidic residues" evidence="1">
    <location>
        <begin position="52"/>
        <end position="64"/>
    </location>
</feature>
<gene>
    <name evidence="2" type="ORF">V6N12_037211</name>
</gene>
<name>A0ABR2C394_9ROSI</name>
<dbReference type="Proteomes" id="UP001472677">
    <property type="component" value="Unassembled WGS sequence"/>
</dbReference>
<evidence type="ECO:0000256" key="1">
    <source>
        <dbReference type="SAM" id="MobiDB-lite"/>
    </source>
</evidence>
<reference evidence="2 3" key="1">
    <citation type="journal article" date="2024" name="G3 (Bethesda)">
        <title>Genome assembly of Hibiscus sabdariffa L. provides insights into metabolisms of medicinal natural products.</title>
        <authorList>
            <person name="Kim T."/>
        </authorList>
    </citation>
    <scope>NUCLEOTIDE SEQUENCE [LARGE SCALE GENOMIC DNA]</scope>
    <source>
        <strain evidence="2">TK-2024</strain>
        <tissue evidence="2">Old leaves</tissue>
    </source>
</reference>
<sequence length="178" mass="20064">MTSWSQKVVITVPDYLYTKDILGTIPAHEEEDVEEDLDYDEYQDQTGAAPTEEQENEGDDEQLGDGDQKQGQRKQIDRMKPEKRLHRNGVSPSSQIPNGIKRKKKCPNRYGEWDSLKQESGTKVHHANIHVEMLIDAAGGIVVTNDGNAILRELDLAHTAAKSMIELSRTYGLYLKSI</sequence>
<evidence type="ECO:0000313" key="3">
    <source>
        <dbReference type="Proteomes" id="UP001472677"/>
    </source>
</evidence>
<keyword evidence="3" id="KW-1185">Reference proteome</keyword>
<feature type="compositionally biased region" description="Acidic residues" evidence="1">
    <location>
        <begin position="29"/>
        <end position="43"/>
    </location>
</feature>
<feature type="region of interest" description="Disordered" evidence="1">
    <location>
        <begin position="27"/>
        <end position="107"/>
    </location>
</feature>
<organism evidence="2 3">
    <name type="scientific">Hibiscus sabdariffa</name>
    <name type="common">roselle</name>
    <dbReference type="NCBI Taxonomy" id="183260"/>
    <lineage>
        <taxon>Eukaryota</taxon>
        <taxon>Viridiplantae</taxon>
        <taxon>Streptophyta</taxon>
        <taxon>Embryophyta</taxon>
        <taxon>Tracheophyta</taxon>
        <taxon>Spermatophyta</taxon>
        <taxon>Magnoliopsida</taxon>
        <taxon>eudicotyledons</taxon>
        <taxon>Gunneridae</taxon>
        <taxon>Pentapetalae</taxon>
        <taxon>rosids</taxon>
        <taxon>malvids</taxon>
        <taxon>Malvales</taxon>
        <taxon>Malvaceae</taxon>
        <taxon>Malvoideae</taxon>
        <taxon>Hibiscus</taxon>
    </lineage>
</organism>
<feature type="compositionally biased region" description="Basic and acidic residues" evidence="1">
    <location>
        <begin position="66"/>
        <end position="82"/>
    </location>
</feature>
<evidence type="ECO:0000313" key="2">
    <source>
        <dbReference type="EMBL" id="KAK8513843.1"/>
    </source>
</evidence>